<evidence type="ECO:0000313" key="2">
    <source>
        <dbReference type="EMBL" id="AKG42958.1"/>
    </source>
</evidence>
<gene>
    <name evidence="2" type="ORF">SXIM_15740</name>
</gene>
<keyword evidence="3" id="KW-1185">Reference proteome</keyword>
<dbReference type="AlphaFoldDB" id="A0A0F7FRS3"/>
<organism evidence="2 3">
    <name type="scientific">Streptomyces xiamenensis</name>
    <dbReference type="NCBI Taxonomy" id="408015"/>
    <lineage>
        <taxon>Bacteria</taxon>
        <taxon>Bacillati</taxon>
        <taxon>Actinomycetota</taxon>
        <taxon>Actinomycetes</taxon>
        <taxon>Kitasatosporales</taxon>
        <taxon>Streptomycetaceae</taxon>
        <taxon>Streptomyces</taxon>
    </lineage>
</organism>
<dbReference type="Proteomes" id="UP000034034">
    <property type="component" value="Chromosome"/>
</dbReference>
<feature type="compositionally biased region" description="Pro residues" evidence="1">
    <location>
        <begin position="506"/>
        <end position="515"/>
    </location>
</feature>
<reference evidence="2" key="1">
    <citation type="submission" date="2019-08" db="EMBL/GenBank/DDBJ databases">
        <title>Complete genome sequence of a mangrove-derived Streptomyces xiamenensis.</title>
        <authorList>
            <person name="Xu J."/>
        </authorList>
    </citation>
    <scope>NUCLEOTIDE SEQUENCE</scope>
    <source>
        <strain evidence="2">318</strain>
    </source>
</reference>
<dbReference type="STRING" id="408015.SXIM_15740"/>
<feature type="region of interest" description="Disordered" evidence="1">
    <location>
        <begin position="487"/>
        <end position="515"/>
    </location>
</feature>
<evidence type="ECO:0000256" key="1">
    <source>
        <dbReference type="SAM" id="MobiDB-lite"/>
    </source>
</evidence>
<proteinExistence type="predicted"/>
<protein>
    <submittedName>
        <fullName evidence="2">Protein phosphatase 1, regulatory subunit 10</fullName>
    </submittedName>
</protein>
<dbReference type="KEGG" id="sxi:SXIM_15740"/>
<sequence length="515" mass="55346">MATLNVLKIPRFTGNLEGLTDDYLSITALAGSISTTAKSLHDNFQLLRAYYQAPEGEDLFLSTLEVTTEGDEFKEELSEVSNALSEYVCSVQGVVARLASVRERAAPFLVCSVDDDTSGEQELKDELVREINSIVSEFQRAEMAAYNRIAVLYGGPMAIPYGADKALIPAGHQGQPFEYGLSADQLNAMEDVPWGTPSEPSRAWYEHAGSFFSGFFYTGLWGTVDSFFTLIPLNPLIGRAEWSDTGAAWKQLGLVGVGAATYIPPFGFLPDDWIAPLGQDGRQAFRNFGKEFLAWDTWSDEPGRAVGVVLFNGLTIGSGTLLKLGKGGTTVSGASKGARGALTALGTIGKFSDPMLYVGKGMTGATNLGGNLARLGELNAGSRMLPDGSIRLHDGTTHRIDGTVEHANGTTVLPDNTIRMPQGSGPIQEIKPDGTMKIDGTEIRPDPPLSAAELDRLFSSPREFRDRYPTMSPTEVERALGTAADNLGKVPWGQINDSKYKADAPAPEPEPALPR</sequence>
<dbReference type="HOGENOM" id="CLU_040420_0_0_11"/>
<dbReference type="PATRIC" id="fig|408015.6.peg.1610"/>
<dbReference type="EMBL" id="CP009922">
    <property type="protein sequence ID" value="AKG42958.1"/>
    <property type="molecule type" value="Genomic_DNA"/>
</dbReference>
<evidence type="ECO:0000313" key="3">
    <source>
        <dbReference type="Proteomes" id="UP000034034"/>
    </source>
</evidence>
<dbReference type="RefSeq" id="WP_046723398.1">
    <property type="nucleotide sequence ID" value="NZ_CP009922.3"/>
</dbReference>
<accession>A0A0F7FRS3</accession>
<name>A0A0F7FRS3_9ACTN</name>